<dbReference type="CDD" id="cd07344">
    <property type="entry name" value="M48_yhfN_like"/>
    <property type="match status" value="1"/>
</dbReference>
<feature type="domain" description="YgjP-like metallopeptidase" evidence="1">
    <location>
        <begin position="18"/>
        <end position="213"/>
    </location>
</feature>
<organism evidence="2 3">
    <name type="scientific">Candidatus Shapirobacteria bacterium CG06_land_8_20_14_3_00_40_12</name>
    <dbReference type="NCBI Taxonomy" id="1974881"/>
    <lineage>
        <taxon>Bacteria</taxon>
        <taxon>Candidatus Shapironibacteriota</taxon>
    </lineage>
</organism>
<dbReference type="InterPro" id="IPR053136">
    <property type="entry name" value="UTP_pyrophosphatase-like"/>
</dbReference>
<dbReference type="Proteomes" id="UP000231407">
    <property type="component" value="Unassembled WGS sequence"/>
</dbReference>
<accession>A0A2M7AR14</accession>
<dbReference type="PANTHER" id="PTHR30399">
    <property type="entry name" value="UNCHARACTERIZED PROTEIN YGJP"/>
    <property type="match status" value="1"/>
</dbReference>
<dbReference type="EMBL" id="PEWA01000061">
    <property type="protein sequence ID" value="PIU72959.1"/>
    <property type="molecule type" value="Genomic_DNA"/>
</dbReference>
<reference evidence="3" key="1">
    <citation type="submission" date="2017-09" db="EMBL/GenBank/DDBJ databases">
        <title>Depth-based differentiation of microbial function through sediment-hosted aquifers and enrichment of novel symbionts in the deep terrestrial subsurface.</title>
        <authorList>
            <person name="Probst A.J."/>
            <person name="Ladd B."/>
            <person name="Jarett J.K."/>
            <person name="Geller-Mcgrath D.E."/>
            <person name="Sieber C.M.K."/>
            <person name="Emerson J.B."/>
            <person name="Anantharaman K."/>
            <person name="Thomas B.C."/>
            <person name="Malmstrom R."/>
            <person name="Stieglmeier M."/>
            <person name="Klingl A."/>
            <person name="Woyke T."/>
            <person name="Ryan C.M."/>
            <person name="Banfield J.F."/>
        </authorList>
    </citation>
    <scope>NUCLEOTIDE SEQUENCE [LARGE SCALE GENOMIC DNA]</scope>
</reference>
<dbReference type="AlphaFoldDB" id="A0A2M7AR14"/>
<name>A0A2M7AR14_9BACT</name>
<dbReference type="Gene3D" id="3.30.2010.10">
    <property type="entry name" value="Metalloproteases ('zincins'), catalytic domain"/>
    <property type="match status" value="1"/>
</dbReference>
<protein>
    <recommendedName>
        <fullName evidence="1">YgjP-like metallopeptidase domain-containing protein</fullName>
    </recommendedName>
</protein>
<gene>
    <name evidence="2" type="ORF">COS78_04250</name>
</gene>
<evidence type="ECO:0000313" key="3">
    <source>
        <dbReference type="Proteomes" id="UP000231407"/>
    </source>
</evidence>
<dbReference type="Pfam" id="PF01863">
    <property type="entry name" value="YgjP-like"/>
    <property type="match status" value="1"/>
</dbReference>
<dbReference type="PANTHER" id="PTHR30399:SF1">
    <property type="entry name" value="UTP PYROPHOSPHATASE"/>
    <property type="match status" value="1"/>
</dbReference>
<proteinExistence type="predicted"/>
<dbReference type="InterPro" id="IPR002725">
    <property type="entry name" value="YgjP-like_metallopeptidase"/>
</dbReference>
<comment type="caution">
    <text evidence="2">The sequence shown here is derived from an EMBL/GenBank/DDBJ whole genome shotgun (WGS) entry which is preliminary data.</text>
</comment>
<evidence type="ECO:0000259" key="1">
    <source>
        <dbReference type="Pfam" id="PF01863"/>
    </source>
</evidence>
<evidence type="ECO:0000313" key="2">
    <source>
        <dbReference type="EMBL" id="PIU72959.1"/>
    </source>
</evidence>
<sequence length="221" mass="26417">MEKFKVVVLKSENILGWRLKIVDNKTVEIRAGLFTDWRKVIKEKKDWIEKRLKKMPEIKKINELDKLVILGEEYKVNITMGKNDSLNIFEDKKEIYVRSKRLTEKYLKKLIDKKMRPMALKIIREEVNRLAATHKIRVGSIKIKNQKTRFGSCSSRGNLNFNWQIILFPNDKFEHVILHELTHILVKNHSRGFWEKLKEMDSNCVQNNRWLKREGAKKFIV</sequence>